<feature type="transmembrane region" description="Helical" evidence="1">
    <location>
        <begin position="9"/>
        <end position="30"/>
    </location>
</feature>
<comment type="caution">
    <text evidence="2">The sequence shown here is derived from an EMBL/GenBank/DDBJ whole genome shotgun (WGS) entry which is preliminary data.</text>
</comment>
<dbReference type="EMBL" id="RDFA01000002">
    <property type="protein sequence ID" value="RXK50119.1"/>
    <property type="molecule type" value="Genomic_DNA"/>
</dbReference>
<name>A0A498KXQ7_9EURY</name>
<reference evidence="2 3" key="1">
    <citation type="submission" date="2019-01" db="EMBL/GenBank/DDBJ databases">
        <title>Halorientalis sp. F13-25 a new haloarchaeum isolated from hypersaline water.</title>
        <authorList>
            <person name="Ana D.-V."/>
            <person name="Cristina S.-P."/>
            <person name="Antonio V."/>
        </authorList>
    </citation>
    <scope>NUCLEOTIDE SEQUENCE [LARGE SCALE GENOMIC DNA]</scope>
    <source>
        <strain evidence="2 3">F13-25</strain>
    </source>
</reference>
<proteinExistence type="predicted"/>
<keyword evidence="3" id="KW-1185">Reference proteome</keyword>
<keyword evidence="1" id="KW-0812">Transmembrane</keyword>
<protein>
    <submittedName>
        <fullName evidence="2">Uncharacterized protein</fullName>
    </submittedName>
</protein>
<accession>A0A498KXQ7</accession>
<gene>
    <name evidence="2" type="ORF">EAF64_06025</name>
</gene>
<dbReference type="RefSeq" id="WP_129068081.1">
    <property type="nucleotide sequence ID" value="NZ_RDFA01000002.1"/>
</dbReference>
<dbReference type="AlphaFoldDB" id="A0A498KXQ7"/>
<dbReference type="Proteomes" id="UP000289691">
    <property type="component" value="Unassembled WGS sequence"/>
</dbReference>
<evidence type="ECO:0000313" key="3">
    <source>
        <dbReference type="Proteomes" id="UP000289691"/>
    </source>
</evidence>
<keyword evidence="1" id="KW-1133">Transmembrane helix</keyword>
<evidence type="ECO:0000256" key="1">
    <source>
        <dbReference type="SAM" id="Phobius"/>
    </source>
</evidence>
<organism evidence="2 3">
    <name type="scientific">Halorientalis pallida</name>
    <dbReference type="NCBI Taxonomy" id="2479928"/>
    <lineage>
        <taxon>Archaea</taxon>
        <taxon>Methanobacteriati</taxon>
        <taxon>Methanobacteriota</taxon>
        <taxon>Stenosarchaea group</taxon>
        <taxon>Halobacteria</taxon>
        <taxon>Halobacteriales</taxon>
        <taxon>Haloarculaceae</taxon>
        <taxon>Halorientalis</taxon>
    </lineage>
</organism>
<feature type="transmembrane region" description="Helical" evidence="1">
    <location>
        <begin position="36"/>
        <end position="55"/>
    </location>
</feature>
<sequence>MDDTLHRRLTLVVALLVGILVALIAIAYLAWGSDAVIVAVAALCLSLSTWTVLAWRRRGGLLAR</sequence>
<keyword evidence="1" id="KW-0472">Membrane</keyword>
<evidence type="ECO:0000313" key="2">
    <source>
        <dbReference type="EMBL" id="RXK50119.1"/>
    </source>
</evidence>